<protein>
    <submittedName>
        <fullName evidence="1">Condensin-2 complex subunit G2</fullName>
    </submittedName>
</protein>
<proteinExistence type="predicted"/>
<sequence>MNLREQFLKSVGEDSPQAFLGFMEQHNSKNESFDVEELLQTLPKKDHERLWSGLRDMTHRLLLTNPVGSQENIDSADEESLGVTAVALCALATPEKASHTPSALLETAVILHGLLMVLPEGAETLQNNIAQLCELWFLNELEGKEELVTQTFPYLIIRSLSRGFVSDVKRVWSLRQSLLLMDFEDNSSESLKQLLHQCMIHPMYLKLEEVLEENCVQDLMFSAVHAQRTGTQSMASRLRKVLEYFHQQKKQRGVDEALLRLYQPIIWRAFKVANLWLGLTQQLC</sequence>
<dbReference type="GO" id="GO:0000070">
    <property type="term" value="P:mitotic sister chromatid segregation"/>
    <property type="evidence" value="ECO:0007669"/>
    <property type="project" value="TreeGrafter"/>
</dbReference>
<dbReference type="PANTHER" id="PTHR16199:SF4">
    <property type="entry name" value="CONDENSIN-2 COMPLEX SUBUNIT G2"/>
    <property type="match status" value="1"/>
</dbReference>
<dbReference type="InterPro" id="IPR024741">
    <property type="entry name" value="Condensin2_G2"/>
</dbReference>
<keyword evidence="2" id="KW-1185">Reference proteome</keyword>
<dbReference type="EMBL" id="MU827304">
    <property type="protein sequence ID" value="KAJ7365204.1"/>
    <property type="molecule type" value="Genomic_DNA"/>
</dbReference>
<dbReference type="OrthoDB" id="10062843at2759"/>
<accession>A0A9X0CP43</accession>
<comment type="caution">
    <text evidence="1">The sequence shown here is derived from an EMBL/GenBank/DDBJ whole genome shotgun (WGS) entry which is preliminary data.</text>
</comment>
<reference evidence="1" key="1">
    <citation type="submission" date="2023-01" db="EMBL/GenBank/DDBJ databases">
        <title>Genome assembly of the deep-sea coral Lophelia pertusa.</title>
        <authorList>
            <person name="Herrera S."/>
            <person name="Cordes E."/>
        </authorList>
    </citation>
    <scope>NUCLEOTIDE SEQUENCE</scope>
    <source>
        <strain evidence="1">USNM1676648</strain>
        <tissue evidence="1">Polyp</tissue>
    </source>
</reference>
<name>A0A9X0CP43_9CNID</name>
<dbReference type="AlphaFoldDB" id="A0A9X0CP43"/>
<dbReference type="GO" id="GO:0005634">
    <property type="term" value="C:nucleus"/>
    <property type="evidence" value="ECO:0007669"/>
    <property type="project" value="InterPro"/>
</dbReference>
<gene>
    <name evidence="1" type="primary">NCAPG2_1</name>
    <name evidence="1" type="ORF">OS493_007855</name>
</gene>
<organism evidence="1 2">
    <name type="scientific">Desmophyllum pertusum</name>
    <dbReference type="NCBI Taxonomy" id="174260"/>
    <lineage>
        <taxon>Eukaryota</taxon>
        <taxon>Metazoa</taxon>
        <taxon>Cnidaria</taxon>
        <taxon>Anthozoa</taxon>
        <taxon>Hexacorallia</taxon>
        <taxon>Scleractinia</taxon>
        <taxon>Caryophylliina</taxon>
        <taxon>Caryophylliidae</taxon>
        <taxon>Desmophyllum</taxon>
    </lineage>
</organism>
<evidence type="ECO:0000313" key="1">
    <source>
        <dbReference type="EMBL" id="KAJ7365204.1"/>
    </source>
</evidence>
<dbReference type="Pfam" id="PF12422">
    <property type="entry name" value="Condensin2nSMC"/>
    <property type="match status" value="1"/>
</dbReference>
<dbReference type="Proteomes" id="UP001163046">
    <property type="component" value="Unassembled WGS sequence"/>
</dbReference>
<dbReference type="GO" id="GO:0000796">
    <property type="term" value="C:condensin complex"/>
    <property type="evidence" value="ECO:0007669"/>
    <property type="project" value="TreeGrafter"/>
</dbReference>
<dbReference type="PANTHER" id="PTHR16199">
    <property type="entry name" value="CONDENSIN-2 COMPLEX SUBUNIT G2"/>
    <property type="match status" value="1"/>
</dbReference>
<evidence type="ECO:0000313" key="2">
    <source>
        <dbReference type="Proteomes" id="UP001163046"/>
    </source>
</evidence>